<organism evidence="2 3">
    <name type="scientific">Anaerococcus hydrogenalis DSM 7454</name>
    <dbReference type="NCBI Taxonomy" id="561177"/>
    <lineage>
        <taxon>Bacteria</taxon>
        <taxon>Bacillati</taxon>
        <taxon>Bacillota</taxon>
        <taxon>Tissierellia</taxon>
        <taxon>Tissierellales</taxon>
        <taxon>Peptoniphilaceae</taxon>
        <taxon>Anaerococcus</taxon>
    </lineage>
</organism>
<dbReference type="AlphaFoldDB" id="B6W676"/>
<dbReference type="SUPFAM" id="SSF52540">
    <property type="entry name" value="P-loop containing nucleoside triphosphate hydrolases"/>
    <property type="match status" value="1"/>
</dbReference>
<dbReference type="Proteomes" id="UP000005451">
    <property type="component" value="Unassembled WGS sequence"/>
</dbReference>
<feature type="transmembrane region" description="Helical" evidence="1">
    <location>
        <begin position="26"/>
        <end position="45"/>
    </location>
</feature>
<dbReference type="RefSeq" id="WP_004812177.1">
    <property type="nucleotide sequence ID" value="NZ_ABXA01000002.1"/>
</dbReference>
<dbReference type="InterPro" id="IPR027417">
    <property type="entry name" value="P-loop_NTPase"/>
</dbReference>
<evidence type="ECO:0000313" key="2">
    <source>
        <dbReference type="EMBL" id="EEB37024.1"/>
    </source>
</evidence>
<dbReference type="STRING" id="561177.ANHYDRO_00056"/>
<comment type="caution">
    <text evidence="2">The sequence shown here is derived from an EMBL/GenBank/DDBJ whole genome shotgun (WGS) entry which is preliminary data.</text>
</comment>
<accession>B6W676</accession>
<dbReference type="Gene3D" id="3.40.50.300">
    <property type="entry name" value="P-loop containing nucleotide triphosphate hydrolases"/>
    <property type="match status" value="1"/>
</dbReference>
<evidence type="ECO:0000256" key="1">
    <source>
        <dbReference type="SAM" id="Phobius"/>
    </source>
</evidence>
<keyword evidence="1" id="KW-0472">Membrane</keyword>
<dbReference type="eggNOG" id="COG1132">
    <property type="taxonomic scope" value="Bacteria"/>
</dbReference>
<protein>
    <recommendedName>
        <fullName evidence="4">ABC transmembrane type-1 domain-containing protein</fullName>
    </recommendedName>
</protein>
<sequence length="123" mass="14190">MGKDKINHLECIKIAFKMIYEVVKNSFAITIILSIVSGVFPFLVLKLGQTIINIIQSHSTRFDNILNNLNDKIIIYITHRIRCAMNSDRIIVMDNGKIVGDGSHDDLIENCNRYKLMYNKEFK</sequence>
<name>B6W676_9FIRM</name>
<keyword evidence="1" id="KW-1133">Transmembrane helix</keyword>
<keyword evidence="1" id="KW-0812">Transmembrane</keyword>
<gene>
    <name evidence="2" type="ORF">ANHYDRO_00056</name>
</gene>
<evidence type="ECO:0000313" key="3">
    <source>
        <dbReference type="Proteomes" id="UP000005451"/>
    </source>
</evidence>
<proteinExistence type="predicted"/>
<reference evidence="2 3" key="1">
    <citation type="submission" date="2008-09" db="EMBL/GenBank/DDBJ databases">
        <authorList>
            <person name="Fulton L."/>
            <person name="Clifton S."/>
            <person name="Fulton B."/>
            <person name="Xu J."/>
            <person name="Minx P."/>
            <person name="Pepin K.H."/>
            <person name="Johnson M."/>
            <person name="Thiruvilangam P."/>
            <person name="Bhonagiri V."/>
            <person name="Nash W.E."/>
            <person name="Mardis E.R."/>
            <person name="Wilson R.K."/>
        </authorList>
    </citation>
    <scope>NUCLEOTIDE SEQUENCE [LARGE SCALE GENOMIC DNA]</scope>
    <source>
        <strain evidence="2 3">DSM 7454</strain>
    </source>
</reference>
<reference evidence="2 3" key="2">
    <citation type="submission" date="2008-10" db="EMBL/GenBank/DDBJ databases">
        <title>Draft genome sequence of Anaerococcus hydrogenalis (DSM 7454).</title>
        <authorList>
            <person name="Sudarsanam P."/>
            <person name="Ley R."/>
            <person name="Guruge J."/>
            <person name="Turnbaugh P.J."/>
            <person name="Mahowald M."/>
            <person name="Liep D."/>
            <person name="Gordon J."/>
        </authorList>
    </citation>
    <scope>NUCLEOTIDE SEQUENCE [LARGE SCALE GENOMIC DNA]</scope>
    <source>
        <strain evidence="2 3">DSM 7454</strain>
    </source>
</reference>
<evidence type="ECO:0008006" key="4">
    <source>
        <dbReference type="Google" id="ProtNLM"/>
    </source>
</evidence>
<dbReference type="EMBL" id="ABXA01000002">
    <property type="protein sequence ID" value="EEB37024.1"/>
    <property type="molecule type" value="Genomic_DNA"/>
</dbReference>